<dbReference type="PATRIC" id="fig|1178515.4.peg.1142"/>
<gene>
    <name evidence="1" type="ORF">SY83_05625</name>
</gene>
<dbReference type="Proteomes" id="UP000076927">
    <property type="component" value="Chromosome"/>
</dbReference>
<organism evidence="1 2">
    <name type="scientific">Paenibacillus swuensis</name>
    <dbReference type="NCBI Taxonomy" id="1178515"/>
    <lineage>
        <taxon>Bacteria</taxon>
        <taxon>Bacillati</taxon>
        <taxon>Bacillota</taxon>
        <taxon>Bacilli</taxon>
        <taxon>Bacillales</taxon>
        <taxon>Paenibacillaceae</taxon>
        <taxon>Paenibacillus</taxon>
    </lineage>
</organism>
<sequence>MNNKKKTIRNYIILSLGLVAVISTAIGANIFDGTSQALVNNTTTPNTSVQTVSAEGMLKHTETIAKKYEGKIDATYGDGVNNLQELKEKAQFIVRGKVIQQENNNAMTVTNLIKVTKAYKNEVLKEIKVLQVGQIGGEEVLEKDSEYILFLNPQEGRVNEYYVVGANVQGQFKHDQNGNSLDNHDLKLLKEIQNKSLNDGTSELSAMENFIAN</sequence>
<reference evidence="1 2" key="1">
    <citation type="submission" date="2015-01" db="EMBL/GenBank/DDBJ databases">
        <title>Paenibacillus swuensis/DY6/whole genome sequencing.</title>
        <authorList>
            <person name="Kim M.K."/>
            <person name="Srinivasan S."/>
            <person name="Lee J.-J."/>
        </authorList>
    </citation>
    <scope>NUCLEOTIDE SEQUENCE [LARGE SCALE GENOMIC DNA]</scope>
    <source>
        <strain evidence="1 2">DY6</strain>
    </source>
</reference>
<dbReference type="OrthoDB" id="2577552at2"/>
<protein>
    <submittedName>
        <fullName evidence="1">Uncharacterized protein</fullName>
    </submittedName>
</protein>
<dbReference type="KEGG" id="pswu:SY83_05625"/>
<proteinExistence type="predicted"/>
<name>A0A172TFT7_9BACL</name>
<dbReference type="EMBL" id="CP011388">
    <property type="protein sequence ID" value="ANE45870.1"/>
    <property type="molecule type" value="Genomic_DNA"/>
</dbReference>
<evidence type="ECO:0000313" key="1">
    <source>
        <dbReference type="EMBL" id="ANE45870.1"/>
    </source>
</evidence>
<evidence type="ECO:0000313" key="2">
    <source>
        <dbReference type="Proteomes" id="UP000076927"/>
    </source>
</evidence>
<accession>A0A172TFT7</accession>
<keyword evidence="2" id="KW-1185">Reference proteome</keyword>
<dbReference type="AlphaFoldDB" id="A0A172TFT7"/>
<dbReference type="RefSeq" id="WP_068605069.1">
    <property type="nucleotide sequence ID" value="NZ_CP011388.1"/>
</dbReference>